<dbReference type="GO" id="GO:0005829">
    <property type="term" value="C:cytosol"/>
    <property type="evidence" value="ECO:0007669"/>
    <property type="project" value="TreeGrafter"/>
</dbReference>
<evidence type="ECO:0000259" key="8">
    <source>
        <dbReference type="Pfam" id="PF07559"/>
    </source>
</evidence>
<protein>
    <recommendedName>
        <fullName evidence="3 5">Flagellar hook protein FlgE</fullName>
    </recommendedName>
</protein>
<evidence type="ECO:0000259" key="9">
    <source>
        <dbReference type="Pfam" id="PF22692"/>
    </source>
</evidence>
<reference evidence="10 11" key="1">
    <citation type="submission" date="2016-08" db="EMBL/GenBank/DDBJ databases">
        <title>Novel Firmicutes and Novel Genomes.</title>
        <authorList>
            <person name="Poppleton D.I."/>
            <person name="Gribaldo S."/>
        </authorList>
    </citation>
    <scope>NUCLEOTIDE SEQUENCE [LARGE SCALE GENOMIC DNA]</scope>
    <source>
        <strain evidence="10 11">CTT3</strain>
    </source>
</reference>
<dbReference type="Pfam" id="PF07559">
    <property type="entry name" value="FlgE_D2"/>
    <property type="match status" value="1"/>
</dbReference>
<evidence type="ECO:0000313" key="11">
    <source>
        <dbReference type="Proteomes" id="UP000284177"/>
    </source>
</evidence>
<keyword evidence="4 5" id="KW-0975">Bacterial flagellum</keyword>
<evidence type="ECO:0000313" key="10">
    <source>
        <dbReference type="EMBL" id="RKD34441.1"/>
    </source>
</evidence>
<evidence type="ECO:0000256" key="5">
    <source>
        <dbReference type="RuleBase" id="RU362116"/>
    </source>
</evidence>
<dbReference type="Pfam" id="PF00460">
    <property type="entry name" value="Flg_bb_rod"/>
    <property type="match status" value="1"/>
</dbReference>
<dbReference type="InterPro" id="IPR010930">
    <property type="entry name" value="Flg_bb/hook_C_dom"/>
</dbReference>
<dbReference type="Pfam" id="PF06429">
    <property type="entry name" value="Flg_bbr_C"/>
    <property type="match status" value="1"/>
</dbReference>
<dbReference type="InterPro" id="IPR019776">
    <property type="entry name" value="Flagellar_basal_body_rod_CS"/>
</dbReference>
<keyword evidence="10" id="KW-0282">Flagellum</keyword>
<keyword evidence="10" id="KW-0969">Cilium</keyword>
<feature type="domain" description="Flagellar basal body rod protein N-terminal" evidence="6">
    <location>
        <begin position="5"/>
        <end position="35"/>
    </location>
</feature>
<dbReference type="InterPro" id="IPR001444">
    <property type="entry name" value="Flag_bb_rod_N"/>
</dbReference>
<dbReference type="Gene3D" id="2.60.98.20">
    <property type="entry name" value="Flagellar hook protein FlgE"/>
    <property type="match status" value="1"/>
</dbReference>
<feature type="domain" description="Flagellar basal-body/hook protein C-terminal" evidence="7">
    <location>
        <begin position="431"/>
        <end position="475"/>
    </location>
</feature>
<gene>
    <name evidence="10" type="ORF">BET03_00995</name>
</gene>
<evidence type="ECO:0000256" key="4">
    <source>
        <dbReference type="ARBA" id="ARBA00023143"/>
    </source>
</evidence>
<dbReference type="InterPro" id="IPR011491">
    <property type="entry name" value="FlgE_D2"/>
</dbReference>
<evidence type="ECO:0000259" key="7">
    <source>
        <dbReference type="Pfam" id="PF06429"/>
    </source>
</evidence>
<dbReference type="InterPro" id="IPR020013">
    <property type="entry name" value="Flagellar_FlgE/F/G"/>
</dbReference>
<dbReference type="InterPro" id="IPR053967">
    <property type="entry name" value="LlgE_F_G-like_D1"/>
</dbReference>
<dbReference type="RefSeq" id="WP_120166333.1">
    <property type="nucleotide sequence ID" value="NZ_MCIB01000001.1"/>
</dbReference>
<feature type="domain" description="Flagellar hook protein FlgE D2" evidence="8">
    <location>
        <begin position="196"/>
        <end position="356"/>
    </location>
</feature>
<dbReference type="NCBIfam" id="TIGR03506">
    <property type="entry name" value="FlgEFG_subfam"/>
    <property type="match status" value="1"/>
</dbReference>
<dbReference type="PANTHER" id="PTHR30435">
    <property type="entry name" value="FLAGELLAR PROTEIN"/>
    <property type="match status" value="1"/>
</dbReference>
<dbReference type="InterPro" id="IPR037925">
    <property type="entry name" value="FlgE/F/G-like"/>
</dbReference>
<dbReference type="OrthoDB" id="9804559at2"/>
<dbReference type="PROSITE" id="PS00588">
    <property type="entry name" value="FLAGELLA_BB_ROD"/>
    <property type="match status" value="1"/>
</dbReference>
<evidence type="ECO:0000256" key="2">
    <source>
        <dbReference type="ARBA" id="ARBA00009677"/>
    </source>
</evidence>
<dbReference type="Proteomes" id="UP000284177">
    <property type="component" value="Unassembled WGS sequence"/>
</dbReference>
<dbReference type="GO" id="GO:0071978">
    <property type="term" value="P:bacterial-type flagellum-dependent swarming motility"/>
    <property type="evidence" value="ECO:0007669"/>
    <property type="project" value="TreeGrafter"/>
</dbReference>
<evidence type="ECO:0000259" key="6">
    <source>
        <dbReference type="Pfam" id="PF00460"/>
    </source>
</evidence>
<evidence type="ECO:0000256" key="1">
    <source>
        <dbReference type="ARBA" id="ARBA00004117"/>
    </source>
</evidence>
<accession>A0A419TAE4</accession>
<comment type="caution">
    <text evidence="10">The sequence shown here is derived from an EMBL/GenBank/DDBJ whole genome shotgun (WGS) entry which is preliminary data.</text>
</comment>
<comment type="similarity">
    <text evidence="2 5">Belongs to the flagella basal body rod proteins family.</text>
</comment>
<organism evidence="10 11">
    <name type="scientific">Thermohalobacter berrensis</name>
    <dbReference type="NCBI Taxonomy" id="99594"/>
    <lineage>
        <taxon>Bacteria</taxon>
        <taxon>Bacillati</taxon>
        <taxon>Bacillota</taxon>
        <taxon>Tissierellia</taxon>
        <taxon>Tissierellales</taxon>
        <taxon>Thermohalobacteraceae</taxon>
        <taxon>Thermohalobacter</taxon>
    </lineage>
</organism>
<feature type="domain" description="Flagellar hook protein FlgE/F/G-like D1" evidence="9">
    <location>
        <begin position="95"/>
        <end position="173"/>
    </location>
</feature>
<dbReference type="Pfam" id="PF22692">
    <property type="entry name" value="LlgE_F_G_D1"/>
    <property type="match status" value="1"/>
</dbReference>
<name>A0A419TAE4_9FIRM</name>
<comment type="subcellular location">
    <subcellularLocation>
        <location evidence="1 5">Bacterial flagellum basal body</location>
    </subcellularLocation>
</comment>
<dbReference type="GO" id="GO:0009425">
    <property type="term" value="C:bacterial-type flagellum basal body"/>
    <property type="evidence" value="ECO:0007669"/>
    <property type="project" value="UniProtKB-SubCell"/>
</dbReference>
<evidence type="ECO:0000256" key="3">
    <source>
        <dbReference type="ARBA" id="ARBA00019015"/>
    </source>
</evidence>
<dbReference type="AlphaFoldDB" id="A0A419TAE4"/>
<dbReference type="PANTHER" id="PTHR30435:SF1">
    <property type="entry name" value="FLAGELLAR HOOK PROTEIN FLGE"/>
    <property type="match status" value="1"/>
</dbReference>
<dbReference type="GO" id="GO:0009424">
    <property type="term" value="C:bacterial-type flagellum hook"/>
    <property type="evidence" value="ECO:0007669"/>
    <property type="project" value="TreeGrafter"/>
</dbReference>
<keyword evidence="11" id="KW-1185">Reference proteome</keyword>
<dbReference type="EMBL" id="MCIB01000001">
    <property type="protein sequence ID" value="RKD34441.1"/>
    <property type="molecule type" value="Genomic_DNA"/>
</dbReference>
<dbReference type="SUPFAM" id="SSF117143">
    <property type="entry name" value="Flagellar hook protein flgE"/>
    <property type="match status" value="1"/>
</dbReference>
<sequence>MMRSMYSGVSGLKVHQLKMDVIGNNIANVNTVGYKKGQVTFQEVFSQVVKGAGAPQGGRGGTNPQQIGLGLKVGAINTVHTKGSTQRTDNPTDLMIDGEGFFIVSDDPNAENRYYTRAGNFALDKEGYLVTPDGYKVLGYKYDENGNWTSEITPIKINRSETVAPTTTKNIEIRDNLDSTAELPFKVIEDSTSPGTYKLVRDDEGVYVTDTIIKDSHGNSYTVKVEFMKAITVDGTSLNPADYKNDEFGSYATQPTIDWSSNKWIMNIKSIEGLPSGASFQISPTDEPQEITFDNNGELASGGNLTIEFTGSPDLPVGFGEYDETSGTYSNEISIDYTQLTQYANEFDAKPYAIEGNSAGSLDSFAIGANGVITGSFTNGEKKALGQIALAKFDNPMGLQKVGNNFFENTPNSGEPQVGKPANSGFGSINPGTLEMSNVDLSMEFTEMIKTQRGFQANSRVITTTDEMLQELVNMKR</sequence>
<dbReference type="InterPro" id="IPR037058">
    <property type="entry name" value="Falgellar_hook_FlgE_sf"/>
</dbReference>
<proteinExistence type="inferred from homology"/>
<comment type="function">
    <text evidence="5">A flexible structure which links the flagellar filament to the drive apparatus in the basal body.</text>
</comment>
<keyword evidence="10" id="KW-0966">Cell projection</keyword>